<evidence type="ECO:0000313" key="1">
    <source>
        <dbReference type="EMBL" id="KAJ8419736.1"/>
    </source>
</evidence>
<gene>
    <name evidence="1" type="ORF">Cgig2_033558</name>
</gene>
<organism evidence="1 2">
    <name type="scientific">Carnegiea gigantea</name>
    <dbReference type="NCBI Taxonomy" id="171969"/>
    <lineage>
        <taxon>Eukaryota</taxon>
        <taxon>Viridiplantae</taxon>
        <taxon>Streptophyta</taxon>
        <taxon>Embryophyta</taxon>
        <taxon>Tracheophyta</taxon>
        <taxon>Spermatophyta</taxon>
        <taxon>Magnoliopsida</taxon>
        <taxon>eudicotyledons</taxon>
        <taxon>Gunneridae</taxon>
        <taxon>Pentapetalae</taxon>
        <taxon>Caryophyllales</taxon>
        <taxon>Cactineae</taxon>
        <taxon>Cactaceae</taxon>
        <taxon>Cactoideae</taxon>
        <taxon>Echinocereeae</taxon>
        <taxon>Carnegiea</taxon>
    </lineage>
</organism>
<dbReference type="AlphaFoldDB" id="A0A9Q1JGZ6"/>
<dbReference type="Proteomes" id="UP001153076">
    <property type="component" value="Unassembled WGS sequence"/>
</dbReference>
<dbReference type="EMBL" id="JAKOGI010004516">
    <property type="protein sequence ID" value="KAJ8419736.1"/>
    <property type="molecule type" value="Genomic_DNA"/>
</dbReference>
<reference evidence="1" key="1">
    <citation type="submission" date="2022-04" db="EMBL/GenBank/DDBJ databases">
        <title>Carnegiea gigantea Genome sequencing and assembly v2.</title>
        <authorList>
            <person name="Copetti D."/>
            <person name="Sanderson M.J."/>
            <person name="Burquez A."/>
            <person name="Wojciechowski M.F."/>
        </authorList>
    </citation>
    <scope>NUCLEOTIDE SEQUENCE</scope>
    <source>
        <strain evidence="1">SGP5-SGP5p</strain>
        <tissue evidence="1">Aerial part</tissue>
    </source>
</reference>
<comment type="caution">
    <text evidence="1">The sequence shown here is derived from an EMBL/GenBank/DDBJ whole genome shotgun (WGS) entry which is preliminary data.</text>
</comment>
<keyword evidence="2" id="KW-1185">Reference proteome</keyword>
<name>A0A9Q1JGZ6_9CARY</name>
<accession>A0A9Q1JGZ6</accession>
<evidence type="ECO:0000313" key="2">
    <source>
        <dbReference type="Proteomes" id="UP001153076"/>
    </source>
</evidence>
<sequence>MPLKTDEPRKDKFMLCFARVLVDVQLDSPFQDFVHFWLSREKWHLKGTMGLNNPNKQKDNKNILKQHKVGLVGLLETKRIAFSINGVWCILGDFNIVLDPLERIGRNEALAGEIEDFNSYITACEQVQMRYFRSQFTWTSELTKTNSTQYRNQCSKLCFTRVKKRKENTYIYSLLDNERSQVNGFQDMASVMLELYKKLLGQQ</sequence>
<protein>
    <submittedName>
        <fullName evidence="1">Uncharacterized protein</fullName>
    </submittedName>
</protein>
<proteinExistence type="predicted"/>
<dbReference type="OrthoDB" id="851886at2759"/>